<evidence type="ECO:0000313" key="3">
    <source>
        <dbReference type="EMBL" id="CCM00691.1"/>
    </source>
</evidence>
<dbReference type="InterPro" id="IPR014720">
    <property type="entry name" value="dsRBD_dom"/>
</dbReference>
<dbReference type="GO" id="GO:0003723">
    <property type="term" value="F:RNA binding"/>
    <property type="evidence" value="ECO:0007669"/>
    <property type="project" value="UniProtKB-UniRule"/>
</dbReference>
<gene>
    <name evidence="3" type="ORF">FIBRA_02730</name>
</gene>
<proteinExistence type="predicted"/>
<sequence>MGESYHWRMQLNNYLQSNGGSKILTWDVYQSGPQHQPVWTAIAYIRGVEYGRSMGSSQGGVKEEAARQTLAALYQDRGARR</sequence>
<evidence type="ECO:0000313" key="4">
    <source>
        <dbReference type="Proteomes" id="UP000006352"/>
    </source>
</evidence>
<dbReference type="InParanoid" id="J4I979"/>
<reference evidence="3 4" key="1">
    <citation type="journal article" date="2012" name="Appl. Environ. Microbiol.">
        <title>Short-read sequencing for genomic analysis of the brown rot fungus Fibroporia radiculosa.</title>
        <authorList>
            <person name="Tang J.D."/>
            <person name="Perkins A.D."/>
            <person name="Sonstegard T.S."/>
            <person name="Schroeder S.G."/>
            <person name="Burgess S.C."/>
            <person name="Diehl S.V."/>
        </authorList>
    </citation>
    <scope>NUCLEOTIDE SEQUENCE [LARGE SCALE GENOMIC DNA]</scope>
    <source>
        <strain evidence="3 4">TFFH 294</strain>
    </source>
</reference>
<dbReference type="Gene3D" id="3.30.160.20">
    <property type="match status" value="1"/>
</dbReference>
<dbReference type="RefSeq" id="XP_012179974.1">
    <property type="nucleotide sequence ID" value="XM_012324584.1"/>
</dbReference>
<dbReference type="HOGENOM" id="CLU_172700_2_0_1"/>
<dbReference type="SUPFAM" id="SSF54768">
    <property type="entry name" value="dsRNA-binding domain-like"/>
    <property type="match status" value="1"/>
</dbReference>
<dbReference type="Proteomes" id="UP000006352">
    <property type="component" value="Unassembled WGS sequence"/>
</dbReference>
<keyword evidence="1" id="KW-0694">RNA-binding</keyword>
<dbReference type="EMBL" id="HE796999">
    <property type="protein sequence ID" value="CCM00691.1"/>
    <property type="molecule type" value="Genomic_DNA"/>
</dbReference>
<dbReference type="PROSITE" id="PS50137">
    <property type="entry name" value="DS_RBD"/>
    <property type="match status" value="1"/>
</dbReference>
<dbReference type="OrthoDB" id="112668at2759"/>
<keyword evidence="4" id="KW-1185">Reference proteome</keyword>
<organism evidence="3 4">
    <name type="scientific">Fibroporia radiculosa</name>
    <dbReference type="NCBI Taxonomy" id="599839"/>
    <lineage>
        <taxon>Eukaryota</taxon>
        <taxon>Fungi</taxon>
        <taxon>Dikarya</taxon>
        <taxon>Basidiomycota</taxon>
        <taxon>Agaricomycotina</taxon>
        <taxon>Agaricomycetes</taxon>
        <taxon>Polyporales</taxon>
        <taxon>Fibroporiaceae</taxon>
        <taxon>Fibroporia</taxon>
    </lineage>
</organism>
<dbReference type="GeneID" id="24095602"/>
<name>J4I979_9APHY</name>
<dbReference type="AlphaFoldDB" id="J4I979"/>
<feature type="domain" description="DRBM" evidence="2">
    <location>
        <begin position="6"/>
        <end position="75"/>
    </location>
</feature>
<evidence type="ECO:0000259" key="2">
    <source>
        <dbReference type="PROSITE" id="PS50137"/>
    </source>
</evidence>
<accession>J4I979</accession>
<protein>
    <recommendedName>
        <fullName evidence="2">DRBM domain-containing protein</fullName>
    </recommendedName>
</protein>
<evidence type="ECO:0000256" key="1">
    <source>
        <dbReference type="PROSITE-ProRule" id="PRU00266"/>
    </source>
</evidence>